<dbReference type="GO" id="GO:0000156">
    <property type="term" value="F:phosphorelay response regulator activity"/>
    <property type="evidence" value="ECO:0007669"/>
    <property type="project" value="TreeGrafter"/>
</dbReference>
<dbReference type="PROSITE" id="PS50109">
    <property type="entry name" value="HIS_KIN"/>
    <property type="match status" value="1"/>
</dbReference>
<dbReference type="InParanoid" id="A0A1Y2PDU8"/>
<dbReference type="SUPFAM" id="SSF47384">
    <property type="entry name" value="Homodimeric domain of signal transducing histidine kinase"/>
    <property type="match status" value="1"/>
</dbReference>
<dbReference type="SMART" id="SM00387">
    <property type="entry name" value="HATPase_c"/>
    <property type="match status" value="1"/>
</dbReference>
<dbReference type="PANTHER" id="PTHR42878">
    <property type="entry name" value="TWO-COMPONENT HISTIDINE KINASE"/>
    <property type="match status" value="1"/>
</dbReference>
<dbReference type="PANTHER" id="PTHR42878:SF7">
    <property type="entry name" value="SENSOR HISTIDINE KINASE GLRK"/>
    <property type="match status" value="1"/>
</dbReference>
<evidence type="ECO:0000256" key="9">
    <source>
        <dbReference type="SAM" id="Phobius"/>
    </source>
</evidence>
<accession>A0A1Y2PDU8</accession>
<proteinExistence type="predicted"/>
<dbReference type="InterPro" id="IPR011990">
    <property type="entry name" value="TPR-like_helical_dom_sf"/>
</dbReference>
<evidence type="ECO:0000256" key="7">
    <source>
        <dbReference type="ARBA" id="ARBA00022840"/>
    </source>
</evidence>
<dbReference type="Pfam" id="PF02518">
    <property type="entry name" value="HATPase_c"/>
    <property type="match status" value="1"/>
</dbReference>
<dbReference type="PRINTS" id="PR00344">
    <property type="entry name" value="BCTRLSENSOR"/>
</dbReference>
<dbReference type="GO" id="GO:0030295">
    <property type="term" value="F:protein kinase activator activity"/>
    <property type="evidence" value="ECO:0007669"/>
    <property type="project" value="TreeGrafter"/>
</dbReference>
<dbReference type="CDD" id="cd00075">
    <property type="entry name" value="HATPase"/>
    <property type="match status" value="1"/>
</dbReference>
<dbReference type="SMART" id="SM00388">
    <property type="entry name" value="HisKA"/>
    <property type="match status" value="1"/>
</dbReference>
<keyword evidence="3" id="KW-0597">Phosphoprotein</keyword>
<dbReference type="SUPFAM" id="SSF55874">
    <property type="entry name" value="ATPase domain of HSP90 chaperone/DNA topoisomerase II/histidine kinase"/>
    <property type="match status" value="1"/>
</dbReference>
<comment type="catalytic activity">
    <reaction evidence="1">
        <text>ATP + protein L-histidine = ADP + protein N-phospho-L-histidine.</text>
        <dbReference type="EC" id="2.7.13.3"/>
    </reaction>
</comment>
<protein>
    <recommendedName>
        <fullName evidence="2">histidine kinase</fullName>
        <ecNumber evidence="2">2.7.13.3</ecNumber>
    </recommendedName>
</protein>
<evidence type="ECO:0000256" key="4">
    <source>
        <dbReference type="ARBA" id="ARBA00022679"/>
    </source>
</evidence>
<dbReference type="Proteomes" id="UP000194221">
    <property type="component" value="Unassembled WGS sequence"/>
</dbReference>
<dbReference type="CDD" id="cd00082">
    <property type="entry name" value="HisKA"/>
    <property type="match status" value="1"/>
</dbReference>
<dbReference type="STRING" id="1635173.WH52_03030"/>
<evidence type="ECO:0000256" key="1">
    <source>
        <dbReference type="ARBA" id="ARBA00000085"/>
    </source>
</evidence>
<dbReference type="EMBL" id="LAPZ01000002">
    <property type="protein sequence ID" value="OSY88666.1"/>
    <property type="molecule type" value="Genomic_DNA"/>
</dbReference>
<keyword evidence="9" id="KW-0812">Transmembrane</keyword>
<keyword evidence="5" id="KW-0547">Nucleotide-binding</keyword>
<keyword evidence="6" id="KW-0418">Kinase</keyword>
<dbReference type="InterPro" id="IPR005467">
    <property type="entry name" value="His_kinase_dom"/>
</dbReference>
<dbReference type="InterPro" id="IPR003594">
    <property type="entry name" value="HATPase_dom"/>
</dbReference>
<evidence type="ECO:0000256" key="3">
    <source>
        <dbReference type="ARBA" id="ARBA00022553"/>
    </source>
</evidence>
<keyword evidence="9" id="KW-0472">Membrane</keyword>
<evidence type="ECO:0000259" key="10">
    <source>
        <dbReference type="PROSITE" id="PS50109"/>
    </source>
</evidence>
<sequence>MYLKGEKVLKAITDDFYLKEFKELKLGQIHLLLRNYKTAIKYYSKWNYNNTEDSILKRNVFHNIGLCYLHLKDYKKSESFFEKEFIFIKKKDTLELISYKTDLANVYYNQYLDDDAIPLFKEAYDLAKRYSSIELKHNTSKNMAIVERNRKRYKESVAYFDEYVKWKDSIWNRDKIWELTEKDKKIAVAQKQQEVLLKEEELKREKVVRNGLLAGTSGLLVFIAGLGFFYKKLKDKNKLINQQKEALSVANATKNYLFSVVSHDLRSPINSIKRQHEQLAKHVANKDMNAVKEVTNSAIAVTESTSHLLNNVLHWSLEQSNQLIFERSSYALAPLLDQVLFDYEDIAESRNISISQDFKEGLLVNVDKESLKIVLRNLIDNAIKYMNGAGSIDVTSSKESEIQARIEIQDSGIGMTAEQLAKVNSLKDLSIDKIDRSKGVGLGLLLCQTLVKKNQGALFFESEEGKGTKAVILVSLV</sequence>
<evidence type="ECO:0000256" key="5">
    <source>
        <dbReference type="ARBA" id="ARBA00022741"/>
    </source>
</evidence>
<dbReference type="Gene3D" id="1.10.287.130">
    <property type="match status" value="1"/>
</dbReference>
<dbReference type="Gene3D" id="3.30.565.10">
    <property type="entry name" value="Histidine kinase-like ATPase, C-terminal domain"/>
    <property type="match status" value="1"/>
</dbReference>
<evidence type="ECO:0000313" key="11">
    <source>
        <dbReference type="EMBL" id="OSY88666.1"/>
    </source>
</evidence>
<dbReference type="EC" id="2.7.13.3" evidence="2"/>
<keyword evidence="7" id="KW-0067">ATP-binding</keyword>
<dbReference type="InterPro" id="IPR003661">
    <property type="entry name" value="HisK_dim/P_dom"/>
</dbReference>
<dbReference type="InterPro" id="IPR036097">
    <property type="entry name" value="HisK_dim/P_sf"/>
</dbReference>
<keyword evidence="9" id="KW-1133">Transmembrane helix</keyword>
<evidence type="ECO:0000256" key="8">
    <source>
        <dbReference type="ARBA" id="ARBA00023012"/>
    </source>
</evidence>
<comment type="caution">
    <text evidence="11">The sequence shown here is derived from an EMBL/GenBank/DDBJ whole genome shotgun (WGS) entry which is preliminary data.</text>
</comment>
<evidence type="ECO:0000256" key="6">
    <source>
        <dbReference type="ARBA" id="ARBA00022777"/>
    </source>
</evidence>
<dbReference type="AlphaFoldDB" id="A0A1Y2PDU8"/>
<keyword evidence="8" id="KW-0902">Two-component regulatory system</keyword>
<keyword evidence="12" id="KW-1185">Reference proteome</keyword>
<dbReference type="Pfam" id="PF13181">
    <property type="entry name" value="TPR_8"/>
    <property type="match status" value="1"/>
</dbReference>
<evidence type="ECO:0000313" key="12">
    <source>
        <dbReference type="Proteomes" id="UP000194221"/>
    </source>
</evidence>
<dbReference type="SUPFAM" id="SSF48452">
    <property type="entry name" value="TPR-like"/>
    <property type="match status" value="1"/>
</dbReference>
<dbReference type="GO" id="GO:0000155">
    <property type="term" value="F:phosphorelay sensor kinase activity"/>
    <property type="evidence" value="ECO:0007669"/>
    <property type="project" value="InterPro"/>
</dbReference>
<feature type="transmembrane region" description="Helical" evidence="9">
    <location>
        <begin position="211"/>
        <end position="230"/>
    </location>
</feature>
<feature type="domain" description="Histidine kinase" evidence="10">
    <location>
        <begin position="260"/>
        <end position="477"/>
    </location>
</feature>
<dbReference type="InterPro" id="IPR036890">
    <property type="entry name" value="HATPase_C_sf"/>
</dbReference>
<evidence type="ECO:0000256" key="2">
    <source>
        <dbReference type="ARBA" id="ARBA00012438"/>
    </source>
</evidence>
<dbReference type="GO" id="GO:0005524">
    <property type="term" value="F:ATP binding"/>
    <property type="evidence" value="ECO:0007669"/>
    <property type="project" value="UniProtKB-KW"/>
</dbReference>
<organism evidence="11 12">
    <name type="scientific">Tenacibaculum holothuriorum</name>
    <dbReference type="NCBI Taxonomy" id="1635173"/>
    <lineage>
        <taxon>Bacteria</taxon>
        <taxon>Pseudomonadati</taxon>
        <taxon>Bacteroidota</taxon>
        <taxon>Flavobacteriia</taxon>
        <taxon>Flavobacteriales</taxon>
        <taxon>Flavobacteriaceae</taxon>
        <taxon>Tenacibaculum</taxon>
    </lineage>
</organism>
<dbReference type="Gene3D" id="1.25.40.10">
    <property type="entry name" value="Tetratricopeptide repeat domain"/>
    <property type="match status" value="1"/>
</dbReference>
<dbReference type="GO" id="GO:0007234">
    <property type="term" value="P:osmosensory signaling via phosphorelay pathway"/>
    <property type="evidence" value="ECO:0007669"/>
    <property type="project" value="TreeGrafter"/>
</dbReference>
<dbReference type="InterPro" id="IPR004358">
    <property type="entry name" value="Sig_transdc_His_kin-like_C"/>
</dbReference>
<name>A0A1Y2PDU8_9FLAO</name>
<gene>
    <name evidence="11" type="ORF">WH52_03030</name>
</gene>
<dbReference type="InterPro" id="IPR050351">
    <property type="entry name" value="BphY/WalK/GraS-like"/>
</dbReference>
<dbReference type="InterPro" id="IPR019734">
    <property type="entry name" value="TPR_rpt"/>
</dbReference>
<reference evidence="11 12" key="1">
    <citation type="submission" date="2015-03" db="EMBL/GenBank/DDBJ databases">
        <title>Genome sequence of Tenacibaculum sp. S2-2, isolated from intestinal microbiota of sea cucumber, Apostichopus japonicas.</title>
        <authorList>
            <person name="Shao Z."/>
            <person name="Wang L."/>
            <person name="Li X."/>
        </authorList>
    </citation>
    <scope>NUCLEOTIDE SEQUENCE [LARGE SCALE GENOMIC DNA]</scope>
    <source>
        <strain evidence="11 12">S2-2</strain>
    </source>
</reference>
<dbReference type="Pfam" id="PF13374">
    <property type="entry name" value="TPR_10"/>
    <property type="match status" value="1"/>
</dbReference>
<keyword evidence="4" id="KW-0808">Transferase</keyword>